<accession>A0AAN5R6C1</accession>
<sequence length="220" mass="25834">MLILRGKIKVIFLRHCWEIAVTQILNVYKGLIFKSGQQNKIFMRNNHKCCVIANEYRDYCHIENMIKDNPRLGLDCQFSNQDTYEHNGQYFCKFHLPLSSKLKAKMNLQNEIIELLNHNHRNFDFISVQNVNFNCNNYQGDLIIHFRGAILSNTTILNIKNYKVLNIQHTVVKGNFNLTNLKCLDIRIDQSFFEMFPFDDNGSIRLEGFLKGVFLQKCSC</sequence>
<name>A0AAN5R6C1_LEGPN</name>
<reference evidence="1" key="1">
    <citation type="journal article" date="2018" name="Genome Biol.">
        <title>SKESA: strategic k-mer extension for scrupulous assemblies.</title>
        <authorList>
            <person name="Souvorov A."/>
            <person name="Agarwala R."/>
            <person name="Lipman D.J."/>
        </authorList>
    </citation>
    <scope>NUCLEOTIDE SEQUENCE</scope>
    <source>
        <strain evidence="1">D3612</strain>
    </source>
</reference>
<organism evidence="1 2">
    <name type="scientific">Legionella pneumophila</name>
    <dbReference type="NCBI Taxonomy" id="446"/>
    <lineage>
        <taxon>Bacteria</taxon>
        <taxon>Pseudomonadati</taxon>
        <taxon>Pseudomonadota</taxon>
        <taxon>Gammaproteobacteria</taxon>
        <taxon>Legionellales</taxon>
        <taxon>Legionellaceae</taxon>
        <taxon>Legionella</taxon>
    </lineage>
</organism>
<dbReference type="EMBL" id="DACSEI010000046">
    <property type="protein sequence ID" value="HAT1597581.1"/>
    <property type="molecule type" value="Genomic_DNA"/>
</dbReference>
<dbReference type="Proteomes" id="UP000861567">
    <property type="component" value="Unassembled WGS sequence"/>
</dbReference>
<comment type="caution">
    <text evidence="1">The sequence shown here is derived from an EMBL/GenBank/DDBJ whole genome shotgun (WGS) entry which is preliminary data.</text>
</comment>
<gene>
    <name evidence="1" type="ORF">I8Y58_002842</name>
</gene>
<reference evidence="1" key="2">
    <citation type="submission" date="2020-11" db="EMBL/GenBank/DDBJ databases">
        <authorList>
            <consortium name="NCBI Pathogen Detection Project"/>
        </authorList>
    </citation>
    <scope>NUCLEOTIDE SEQUENCE</scope>
    <source>
        <strain evidence="1">D3612</strain>
    </source>
</reference>
<protein>
    <submittedName>
        <fullName evidence="1">Uncharacterized protein</fullName>
    </submittedName>
</protein>
<evidence type="ECO:0000313" key="1">
    <source>
        <dbReference type="EMBL" id="HAT1597581.1"/>
    </source>
</evidence>
<proteinExistence type="predicted"/>
<evidence type="ECO:0000313" key="2">
    <source>
        <dbReference type="Proteomes" id="UP000861567"/>
    </source>
</evidence>
<dbReference type="AlphaFoldDB" id="A0AAN5R6C1"/>